<dbReference type="SUPFAM" id="SSF56219">
    <property type="entry name" value="DNase I-like"/>
    <property type="match status" value="1"/>
</dbReference>
<dbReference type="AlphaFoldDB" id="A0A438BU08"/>
<organism evidence="1 2">
    <name type="scientific">Vitis vinifera</name>
    <name type="common">Grape</name>
    <dbReference type="NCBI Taxonomy" id="29760"/>
    <lineage>
        <taxon>Eukaryota</taxon>
        <taxon>Viridiplantae</taxon>
        <taxon>Streptophyta</taxon>
        <taxon>Embryophyta</taxon>
        <taxon>Tracheophyta</taxon>
        <taxon>Spermatophyta</taxon>
        <taxon>Magnoliopsida</taxon>
        <taxon>eudicotyledons</taxon>
        <taxon>Gunneridae</taxon>
        <taxon>Pentapetalae</taxon>
        <taxon>rosids</taxon>
        <taxon>Vitales</taxon>
        <taxon>Vitaceae</taxon>
        <taxon>Viteae</taxon>
        <taxon>Vitis</taxon>
    </lineage>
</organism>
<comment type="caution">
    <text evidence="1">The sequence shown here is derived from an EMBL/GenBank/DDBJ whole genome shotgun (WGS) entry which is preliminary data.</text>
</comment>
<dbReference type="Gene3D" id="3.60.10.10">
    <property type="entry name" value="Endonuclease/exonuclease/phosphatase"/>
    <property type="match status" value="1"/>
</dbReference>
<gene>
    <name evidence="1" type="ORF">CK203_090790</name>
</gene>
<proteinExistence type="predicted"/>
<protein>
    <recommendedName>
        <fullName evidence="3">Endonuclease/exonuclease/phosphatase domain-containing protein</fullName>
    </recommendedName>
</protein>
<sequence>MEQVQSGKGGEKKRVMVTRWKLQLMGRQAMPKKSLGLKREGPADWAVKQKDINGPRASSDGPSFFQRDGLGRLDNIPKVAGGEGQPNLATVWASLSHKSPWDEPIIKARASNHLLQAEEWFAEEKLVGGMGSSAVRGTPERCSIVDACFLEEVSSLSWKRDVARGRSEGNQRGVECQPSKCVRQKRDWERRVRAVDQEGTGGIKSVLDEDSNYVMACNGGVYGPSVKVEREEFLSELEAIRRLWNEPWCVAKDFNMIRFPSKRSREGCLSPTMRRFSEVIEELELRDLPIQERMFTWSGGLNNLLKSRIDWFLISEDWEAHFQGYIQVVLARPISDHSPIILDGGENEERAHAFQIQEHVV</sequence>
<reference evidence="1 2" key="1">
    <citation type="journal article" date="2018" name="PLoS Genet.">
        <title>Population sequencing reveals clonal diversity and ancestral inbreeding in the grapevine cultivar Chardonnay.</title>
        <authorList>
            <person name="Roach M.J."/>
            <person name="Johnson D.L."/>
            <person name="Bohlmann J."/>
            <person name="van Vuuren H.J."/>
            <person name="Jones S.J."/>
            <person name="Pretorius I.S."/>
            <person name="Schmidt S.A."/>
            <person name="Borneman A.R."/>
        </authorList>
    </citation>
    <scope>NUCLEOTIDE SEQUENCE [LARGE SCALE GENOMIC DNA]</scope>
    <source>
        <strain evidence="2">cv. Chardonnay</strain>
        <tissue evidence="1">Leaf</tissue>
    </source>
</reference>
<accession>A0A438BU08</accession>
<evidence type="ECO:0008006" key="3">
    <source>
        <dbReference type="Google" id="ProtNLM"/>
    </source>
</evidence>
<evidence type="ECO:0000313" key="2">
    <source>
        <dbReference type="Proteomes" id="UP000288805"/>
    </source>
</evidence>
<dbReference type="PANTHER" id="PTHR33710">
    <property type="entry name" value="BNAC02G09200D PROTEIN"/>
    <property type="match status" value="1"/>
</dbReference>
<dbReference type="EMBL" id="QGNW01002619">
    <property type="protein sequence ID" value="RVW14442.1"/>
    <property type="molecule type" value="Genomic_DNA"/>
</dbReference>
<name>A0A438BU08_VITVI</name>
<dbReference type="Proteomes" id="UP000288805">
    <property type="component" value="Unassembled WGS sequence"/>
</dbReference>
<dbReference type="PANTHER" id="PTHR33710:SF71">
    <property type="entry name" value="ENDONUCLEASE_EXONUCLEASE_PHOSPHATASE DOMAIN-CONTAINING PROTEIN"/>
    <property type="match status" value="1"/>
</dbReference>
<evidence type="ECO:0000313" key="1">
    <source>
        <dbReference type="EMBL" id="RVW14442.1"/>
    </source>
</evidence>
<dbReference type="InterPro" id="IPR036691">
    <property type="entry name" value="Endo/exonu/phosph_ase_sf"/>
</dbReference>